<dbReference type="InterPro" id="IPR043001">
    <property type="entry name" value="IP5_2-K_N_lobe"/>
</dbReference>
<evidence type="ECO:0000256" key="1">
    <source>
        <dbReference type="ARBA" id="ARBA00001774"/>
    </source>
</evidence>
<dbReference type="PANTHER" id="PTHR14456:SF2">
    <property type="entry name" value="INOSITOL-PENTAKISPHOSPHATE 2-KINASE"/>
    <property type="match status" value="1"/>
</dbReference>
<dbReference type="OrthoDB" id="272370at2759"/>
<evidence type="ECO:0000256" key="2">
    <source>
        <dbReference type="ARBA" id="ARBA00003979"/>
    </source>
</evidence>
<dbReference type="EC" id="2.7.1.158" evidence="4 10"/>
<comment type="catalytic activity">
    <reaction evidence="1 10">
        <text>1D-myo-inositol 1,3,4,5,6-pentakisphosphate + ATP = 1D-myo-inositol hexakisphosphate + ADP + H(+)</text>
        <dbReference type="Rhea" id="RHEA:20313"/>
        <dbReference type="ChEBI" id="CHEBI:15378"/>
        <dbReference type="ChEBI" id="CHEBI:30616"/>
        <dbReference type="ChEBI" id="CHEBI:57733"/>
        <dbReference type="ChEBI" id="CHEBI:58130"/>
        <dbReference type="ChEBI" id="CHEBI:456216"/>
        <dbReference type="EC" id="2.7.1.158"/>
    </reaction>
</comment>
<comment type="function">
    <text evidence="2">Has kinase activity and phosphorylates inositol-1,3,4,5,6-pentakisphosphate (Ins(1,3,4,5,6)P5) to produce 1,2,3,4,5,6-hexakisphosphate (InsP6), also known as phytate.</text>
</comment>
<keyword evidence="8 10" id="KW-0418">Kinase</keyword>
<dbReference type="AlphaFoldDB" id="A0A1E3BQA1"/>
<sequence>MTNPDRLEFPSGAQLAYLAEGGANVIYRIIWAPAPAGPTQKDAAPSKEQMSIPPMLRGKLLRLRKETKSGISYQEISRNFDRIIRPLFQPEEVVDQTLVQLPRGLVQQCNERLREAELNGTRPRRRCGVYLSLNEPFGLLVTDMTTFTDPGMIMAELKPKWLLQSPSAPPDARRCRTCALRDMKNRESRKACGSEDKSFCPLGLVSDKFEHVLRATRFVKGCQDQDRLARFLHRNSTLLKLQSHQKAMRDVGLHGQSAQSREKSLAMTLRDCTMFIKVAFPPLVYYFITNCAQMPLDGEEPVEVRLGDLDLKTGAGGKAQYWLDLENRLISQGWYLGTNCGQTSSECVLQGPSKHSHH</sequence>
<evidence type="ECO:0000313" key="11">
    <source>
        <dbReference type="EMBL" id="ODM23135.1"/>
    </source>
</evidence>
<evidence type="ECO:0000313" key="12">
    <source>
        <dbReference type="Proteomes" id="UP000094569"/>
    </source>
</evidence>
<keyword evidence="9 10" id="KW-0067">ATP-binding</keyword>
<evidence type="ECO:0000256" key="9">
    <source>
        <dbReference type="ARBA" id="ARBA00022840"/>
    </source>
</evidence>
<comment type="similarity">
    <text evidence="3">Belongs to the IPK1 type 1 family.</text>
</comment>
<dbReference type="GO" id="GO:0005524">
    <property type="term" value="F:ATP binding"/>
    <property type="evidence" value="ECO:0007669"/>
    <property type="project" value="UniProtKB-KW"/>
</dbReference>
<keyword evidence="12" id="KW-1185">Reference proteome</keyword>
<keyword evidence="6 10" id="KW-0808">Transferase</keyword>
<dbReference type="EMBL" id="JXNT01000001">
    <property type="protein sequence ID" value="ODM23135.1"/>
    <property type="molecule type" value="Genomic_DNA"/>
</dbReference>
<evidence type="ECO:0000256" key="8">
    <source>
        <dbReference type="ARBA" id="ARBA00022777"/>
    </source>
</evidence>
<evidence type="ECO:0000256" key="4">
    <source>
        <dbReference type="ARBA" id="ARBA00012023"/>
    </source>
</evidence>
<dbReference type="GO" id="GO:0032958">
    <property type="term" value="P:inositol phosphate biosynthetic process"/>
    <property type="evidence" value="ECO:0007669"/>
    <property type="project" value="TreeGrafter"/>
</dbReference>
<dbReference type="GO" id="GO:0035299">
    <property type="term" value="F:inositol-1,3,4,5,6-pentakisphosphate 2-kinase activity"/>
    <property type="evidence" value="ECO:0007669"/>
    <property type="project" value="UniProtKB-EC"/>
</dbReference>
<dbReference type="Pfam" id="PF06090">
    <property type="entry name" value="Ins_P5_2-kin"/>
    <property type="match status" value="2"/>
</dbReference>
<evidence type="ECO:0000256" key="7">
    <source>
        <dbReference type="ARBA" id="ARBA00022741"/>
    </source>
</evidence>
<proteinExistence type="inferred from homology"/>
<organism evidence="11 12">
    <name type="scientific">Aspergillus cristatus</name>
    <name type="common">Chinese Fuzhuan brick tea-fermentation fungus</name>
    <name type="synonym">Eurotium cristatum</name>
    <dbReference type="NCBI Taxonomy" id="573508"/>
    <lineage>
        <taxon>Eukaryota</taxon>
        <taxon>Fungi</taxon>
        <taxon>Dikarya</taxon>
        <taxon>Ascomycota</taxon>
        <taxon>Pezizomycotina</taxon>
        <taxon>Eurotiomycetes</taxon>
        <taxon>Eurotiomycetidae</taxon>
        <taxon>Eurotiales</taxon>
        <taxon>Aspergillaceae</taxon>
        <taxon>Aspergillus</taxon>
        <taxon>Aspergillus subgen. Aspergillus</taxon>
    </lineage>
</organism>
<gene>
    <name evidence="11" type="ORF">SI65_00724</name>
</gene>
<evidence type="ECO:0000256" key="5">
    <source>
        <dbReference type="ARBA" id="ARBA00014846"/>
    </source>
</evidence>
<dbReference type="GO" id="GO:0005634">
    <property type="term" value="C:nucleus"/>
    <property type="evidence" value="ECO:0007669"/>
    <property type="project" value="TreeGrafter"/>
</dbReference>
<evidence type="ECO:0000256" key="6">
    <source>
        <dbReference type="ARBA" id="ARBA00022679"/>
    </source>
</evidence>
<dbReference type="Gene3D" id="3.30.200.110">
    <property type="entry name" value="Inositol-pentakisphosphate 2-kinase, N-lobe"/>
    <property type="match status" value="1"/>
</dbReference>
<keyword evidence="7 10" id="KW-0547">Nucleotide-binding</keyword>
<accession>A0A1E3BQA1</accession>
<reference evidence="11 12" key="1">
    <citation type="journal article" date="2016" name="BMC Genomics">
        <title>Comparative genomic and transcriptomic analyses of the Fuzhuan brick tea-fermentation fungus Aspergillus cristatus.</title>
        <authorList>
            <person name="Ge Y."/>
            <person name="Wang Y."/>
            <person name="Liu Y."/>
            <person name="Tan Y."/>
            <person name="Ren X."/>
            <person name="Zhang X."/>
            <person name="Hyde K.D."/>
            <person name="Liu Y."/>
            <person name="Liu Z."/>
        </authorList>
    </citation>
    <scope>NUCLEOTIDE SEQUENCE [LARGE SCALE GENOMIC DNA]</scope>
    <source>
        <strain evidence="11 12">GZAAS20.1005</strain>
    </source>
</reference>
<name>A0A1E3BQA1_ASPCR</name>
<dbReference type="VEuPathDB" id="FungiDB:SI65_00724"/>
<comment type="caution">
    <text evidence="11">The sequence shown here is derived from an EMBL/GenBank/DDBJ whole genome shotgun (WGS) entry which is preliminary data.</text>
</comment>
<comment type="domain">
    <text evidence="10">The EXKPK motif is conserved in inositol-pentakisphosphate 2-kinases of both family 1 and 2.</text>
</comment>
<protein>
    <recommendedName>
        <fullName evidence="5 10">Inositol-pentakisphosphate 2-kinase</fullName>
        <ecNumber evidence="4 10">2.7.1.158</ecNumber>
    </recommendedName>
</protein>
<evidence type="ECO:0000256" key="3">
    <source>
        <dbReference type="ARBA" id="ARBA00008305"/>
    </source>
</evidence>
<comment type="function">
    <text evidence="10">Phosphorylates Ins(1,3,4,5,6)P5 at position 2 to form Ins(1,2,3,4,5,6)P6 (InsP6 or phytate).</text>
</comment>
<evidence type="ECO:0000256" key="10">
    <source>
        <dbReference type="RuleBase" id="RU364126"/>
    </source>
</evidence>
<dbReference type="Proteomes" id="UP000094569">
    <property type="component" value="Unassembled WGS sequence"/>
</dbReference>
<dbReference type="InterPro" id="IPR009286">
    <property type="entry name" value="Ins_P5_2-kin"/>
</dbReference>
<dbReference type="PANTHER" id="PTHR14456">
    <property type="entry name" value="INOSITOL POLYPHOSPHATE KINASE 1"/>
    <property type="match status" value="1"/>
</dbReference>
<dbReference type="STRING" id="573508.A0A1E3BQA1"/>